<dbReference type="AlphaFoldDB" id="X1GYS3"/>
<comment type="caution">
    <text evidence="1">The sequence shown here is derived from an EMBL/GenBank/DDBJ whole genome shotgun (WGS) entry which is preliminary data.</text>
</comment>
<feature type="non-terminal residue" evidence="1">
    <location>
        <position position="1"/>
    </location>
</feature>
<sequence>ARLNKGADTEFNSVRDFIYTEAFPEEVKPLLDRVKEHGGIKYTSAMKDYPEEWKQMPLSAKNKEGLPVDEMADELKMDIEDLVERLAQYKARPKPSDFDVETYETIERNLGDFPNYMKRMELLEQRDRYQSALLELRARVPAPEPEAVVDQTEVKIEPEPKLEEEKITPLVEKPEEERVISEVMSREMERIRAIEQMKLKFGDVVSEKGATPPRDVGFGLEPPIKGEQLFLDVIPPDEIPVDIEPWPTSNKDVGPLGWL</sequence>
<name>X1GYS3_9ZZZZ</name>
<reference evidence="1" key="1">
    <citation type="journal article" date="2014" name="Front. Microbiol.">
        <title>High frequency of phylogenetically diverse reductive dehalogenase-homologous genes in deep subseafloor sedimentary metagenomes.</title>
        <authorList>
            <person name="Kawai M."/>
            <person name="Futagami T."/>
            <person name="Toyoda A."/>
            <person name="Takaki Y."/>
            <person name="Nishi S."/>
            <person name="Hori S."/>
            <person name="Arai W."/>
            <person name="Tsubouchi T."/>
            <person name="Morono Y."/>
            <person name="Uchiyama I."/>
            <person name="Ito T."/>
            <person name="Fujiyama A."/>
            <person name="Inagaki F."/>
            <person name="Takami H."/>
        </authorList>
    </citation>
    <scope>NUCLEOTIDE SEQUENCE</scope>
    <source>
        <strain evidence="1">Expedition CK06-06</strain>
    </source>
</reference>
<feature type="non-terminal residue" evidence="1">
    <location>
        <position position="259"/>
    </location>
</feature>
<organism evidence="1">
    <name type="scientific">marine sediment metagenome</name>
    <dbReference type="NCBI Taxonomy" id="412755"/>
    <lineage>
        <taxon>unclassified sequences</taxon>
        <taxon>metagenomes</taxon>
        <taxon>ecological metagenomes</taxon>
    </lineage>
</organism>
<evidence type="ECO:0000313" key="1">
    <source>
        <dbReference type="EMBL" id="GAH62322.1"/>
    </source>
</evidence>
<gene>
    <name evidence="1" type="ORF">S03H2_51819</name>
</gene>
<proteinExistence type="predicted"/>
<dbReference type="EMBL" id="BARU01032899">
    <property type="protein sequence ID" value="GAH62322.1"/>
    <property type="molecule type" value="Genomic_DNA"/>
</dbReference>
<accession>X1GYS3</accession>
<protein>
    <submittedName>
        <fullName evidence="1">Uncharacterized protein</fullName>
    </submittedName>
</protein>